<dbReference type="PIRSF" id="PIRSF038147">
    <property type="entry name" value="Ser/Thr_PK_RIO1"/>
    <property type="match status" value="1"/>
</dbReference>
<feature type="binding site" evidence="21">
    <location>
        <position position="270"/>
    </location>
    <ligand>
        <name>Mg(2+)</name>
        <dbReference type="ChEBI" id="CHEBI:18420"/>
    </ligand>
</feature>
<dbReference type="InParanoid" id="A0A2N3ND59"/>
<keyword evidence="8" id="KW-0723">Serine/threonine-protein kinase</keyword>
<dbReference type="AlphaFoldDB" id="A0A2N3ND59"/>
<dbReference type="Gene3D" id="3.30.200.20">
    <property type="entry name" value="Phosphorylase Kinase, domain 1"/>
    <property type="match status" value="1"/>
</dbReference>
<evidence type="ECO:0000256" key="10">
    <source>
        <dbReference type="ARBA" id="ARBA00022723"/>
    </source>
</evidence>
<comment type="catalytic activity">
    <reaction evidence="16">
        <text>L-threonyl-[protein] + ATP = O-phospho-L-threonyl-[protein] + ADP + H(+)</text>
        <dbReference type="Rhea" id="RHEA:46608"/>
        <dbReference type="Rhea" id="RHEA-COMP:11060"/>
        <dbReference type="Rhea" id="RHEA-COMP:11605"/>
        <dbReference type="ChEBI" id="CHEBI:15378"/>
        <dbReference type="ChEBI" id="CHEBI:30013"/>
        <dbReference type="ChEBI" id="CHEBI:30616"/>
        <dbReference type="ChEBI" id="CHEBI:61977"/>
        <dbReference type="ChEBI" id="CHEBI:456216"/>
        <dbReference type="EC" id="2.7.11.1"/>
    </reaction>
</comment>
<comment type="caution">
    <text evidence="24">The sequence shown here is derived from an EMBL/GenBank/DDBJ whole genome shotgun (WGS) entry which is preliminary data.</text>
</comment>
<comment type="similarity">
    <text evidence="3">Belongs to the protein kinase superfamily. RIO-type Ser/Thr kinase family.</text>
</comment>
<protein>
    <recommendedName>
        <fullName evidence="5">Serine/threonine-protein kinase RIO1</fullName>
        <ecNumber evidence="4">2.7.11.1</ecNumber>
    </recommendedName>
    <alternativeName>
        <fullName evidence="18">Serine/threonine-protein kinase rio1</fullName>
    </alternativeName>
</protein>
<dbReference type="Proteomes" id="UP000233524">
    <property type="component" value="Unassembled WGS sequence"/>
</dbReference>
<dbReference type="Gene3D" id="1.10.510.10">
    <property type="entry name" value="Transferase(Phosphotransferase) domain 1"/>
    <property type="match status" value="1"/>
</dbReference>
<gene>
    <name evidence="24" type="ORF">jhhlp_002043</name>
</gene>
<evidence type="ECO:0000256" key="14">
    <source>
        <dbReference type="ARBA" id="ARBA00022840"/>
    </source>
</evidence>
<feature type="active site" description="Proton acceptor" evidence="19">
    <location>
        <position position="253"/>
    </location>
</feature>
<keyword evidence="14 20" id="KW-0067">ATP-binding</keyword>
<evidence type="ECO:0000256" key="3">
    <source>
        <dbReference type="ARBA" id="ARBA00009196"/>
    </source>
</evidence>
<feature type="compositionally biased region" description="Acidic residues" evidence="22">
    <location>
        <begin position="397"/>
        <end position="409"/>
    </location>
</feature>
<evidence type="ECO:0000259" key="23">
    <source>
        <dbReference type="SMART" id="SM00090"/>
    </source>
</evidence>
<feature type="compositionally biased region" description="Basic residues" evidence="22">
    <location>
        <begin position="456"/>
        <end position="476"/>
    </location>
</feature>
<dbReference type="VEuPathDB" id="FungiDB:jhhlp_002043"/>
<dbReference type="GO" id="GO:0042254">
    <property type="term" value="P:ribosome biogenesis"/>
    <property type="evidence" value="ECO:0007669"/>
    <property type="project" value="UniProtKB-KW"/>
</dbReference>
<sequence>MADVAIQPTPEPSPAPVEGQIQTPNQVQTQSQSQDGNPTNPNDLVPDLEGFAISRRDQIDRSMQTSELTLKDKSTRATRQQVLDDRTEAVLRDLVRLEYVSEIHGVVSTGKEANVYGAVLLDRDGSSPTYRALKIYKTRILVFKDRERYIEGEFRFQKGGSSKGYAMVQLWAQKEFRNLSRLHQANIPCPEPIVLRGHTILMEFLGKRGISYPKLVDAVLEGDDVDEQWHRLYVQLLGYMRRMYHICRLVHADLSEYNILYHNQLLYIIDVSQSVEHDHPKALEFLRMDIKNVGRFFQRRGVATLRDRAVFDFIFAKNGPLTEPELSEEVERLCREQPTGSKDEGEFGNEDVDTEVFRNQYIPRNVHEISDLGDTIDPDDPLIQHLLKNKDDASGEKEDEDEASEDDGSEGGVSLASGEEDVDDRDKEKTPRGHKFEDRDEKKARKQAVKEANREKRQKKMPKHIKKQLIARSSRK</sequence>
<evidence type="ECO:0000256" key="17">
    <source>
        <dbReference type="ARBA" id="ARBA00048679"/>
    </source>
</evidence>
<dbReference type="GO" id="GO:0005737">
    <property type="term" value="C:cytoplasm"/>
    <property type="evidence" value="ECO:0007669"/>
    <property type="project" value="UniProtKB-SubCell"/>
</dbReference>
<evidence type="ECO:0000256" key="8">
    <source>
        <dbReference type="ARBA" id="ARBA00022527"/>
    </source>
</evidence>
<evidence type="ECO:0000256" key="5">
    <source>
        <dbReference type="ARBA" id="ARBA00016038"/>
    </source>
</evidence>
<keyword evidence="13" id="KW-0378">Hydrolase</keyword>
<evidence type="ECO:0000256" key="20">
    <source>
        <dbReference type="PIRSR" id="PIRSR038147-2"/>
    </source>
</evidence>
<keyword evidence="12" id="KW-0418">Kinase</keyword>
<dbReference type="InterPro" id="IPR018935">
    <property type="entry name" value="RIO_kinase_CS"/>
</dbReference>
<name>A0A2N3ND59_9PEZI</name>
<dbReference type="InterPro" id="IPR018934">
    <property type="entry name" value="RIO_dom"/>
</dbReference>
<keyword evidence="11 20" id="KW-0547">Nucleotide-binding</keyword>
<dbReference type="GO" id="GO:0016787">
    <property type="term" value="F:hydrolase activity"/>
    <property type="evidence" value="ECO:0007669"/>
    <property type="project" value="UniProtKB-KW"/>
</dbReference>
<dbReference type="FunCoup" id="A0A2N3ND59">
    <property type="interactions" value="911"/>
</dbReference>
<accession>A0A2N3ND59</accession>
<evidence type="ECO:0000256" key="2">
    <source>
        <dbReference type="ARBA" id="ARBA00004496"/>
    </source>
</evidence>
<dbReference type="SUPFAM" id="SSF56112">
    <property type="entry name" value="Protein kinase-like (PK-like)"/>
    <property type="match status" value="1"/>
</dbReference>
<keyword evidence="15" id="KW-0460">Magnesium</keyword>
<dbReference type="GO" id="GO:0004674">
    <property type="term" value="F:protein serine/threonine kinase activity"/>
    <property type="evidence" value="ECO:0007669"/>
    <property type="project" value="UniProtKB-KW"/>
</dbReference>
<dbReference type="CDD" id="cd05147">
    <property type="entry name" value="RIO1_euk"/>
    <property type="match status" value="1"/>
</dbReference>
<dbReference type="STRING" id="41688.A0A2N3ND59"/>
<dbReference type="PROSITE" id="PS01245">
    <property type="entry name" value="RIO1"/>
    <property type="match status" value="1"/>
</dbReference>
<keyword evidence="25" id="KW-1185">Reference proteome</keyword>
<dbReference type="GO" id="GO:0005524">
    <property type="term" value="F:ATP binding"/>
    <property type="evidence" value="ECO:0007669"/>
    <property type="project" value="UniProtKB-KW"/>
</dbReference>
<evidence type="ECO:0000256" key="6">
    <source>
        <dbReference type="ARBA" id="ARBA00022490"/>
    </source>
</evidence>
<evidence type="ECO:0000256" key="18">
    <source>
        <dbReference type="ARBA" id="ARBA00068838"/>
    </source>
</evidence>
<keyword evidence="6" id="KW-0963">Cytoplasm</keyword>
<feature type="active site" description="4-aspartylphosphate intermediate" evidence="19">
    <location>
        <position position="270"/>
    </location>
</feature>
<dbReference type="InterPro" id="IPR051272">
    <property type="entry name" value="RIO-type_Ser/Thr_kinase"/>
</dbReference>
<feature type="region of interest" description="Disordered" evidence="22">
    <location>
        <begin position="1"/>
        <end position="47"/>
    </location>
</feature>
<feature type="compositionally biased region" description="Polar residues" evidence="22">
    <location>
        <begin position="20"/>
        <end position="42"/>
    </location>
</feature>
<dbReference type="FunFam" id="3.30.200.20:FF:000148">
    <property type="entry name" value="Serine/threonine-protein kinase RIO1"/>
    <property type="match status" value="1"/>
</dbReference>
<evidence type="ECO:0000256" key="19">
    <source>
        <dbReference type="PIRSR" id="PIRSR038147-1"/>
    </source>
</evidence>
<dbReference type="InterPro" id="IPR017407">
    <property type="entry name" value="Ser/Thr_kinase_Rio1"/>
</dbReference>
<feature type="region of interest" description="Disordered" evidence="22">
    <location>
        <begin position="327"/>
        <end position="350"/>
    </location>
</feature>
<comment type="catalytic activity">
    <reaction evidence="17">
        <text>L-seryl-[protein] + ATP = O-phospho-L-seryl-[protein] + ADP + H(+)</text>
        <dbReference type="Rhea" id="RHEA:17989"/>
        <dbReference type="Rhea" id="RHEA-COMP:9863"/>
        <dbReference type="Rhea" id="RHEA-COMP:11604"/>
        <dbReference type="ChEBI" id="CHEBI:15378"/>
        <dbReference type="ChEBI" id="CHEBI:29999"/>
        <dbReference type="ChEBI" id="CHEBI:30616"/>
        <dbReference type="ChEBI" id="CHEBI:83421"/>
        <dbReference type="ChEBI" id="CHEBI:456216"/>
        <dbReference type="EC" id="2.7.11.1"/>
    </reaction>
</comment>
<feature type="region of interest" description="Disordered" evidence="22">
    <location>
        <begin position="389"/>
        <end position="476"/>
    </location>
</feature>
<keyword evidence="7" id="KW-0690">Ribosome biogenesis</keyword>
<dbReference type="OrthoDB" id="205248at2759"/>
<dbReference type="InterPro" id="IPR011009">
    <property type="entry name" value="Kinase-like_dom_sf"/>
</dbReference>
<evidence type="ECO:0000256" key="12">
    <source>
        <dbReference type="ARBA" id="ARBA00022777"/>
    </source>
</evidence>
<comment type="subcellular location">
    <subcellularLocation>
        <location evidence="2">Cytoplasm</location>
    </subcellularLocation>
</comment>
<dbReference type="PANTHER" id="PTHR45723">
    <property type="entry name" value="SERINE/THREONINE-PROTEIN KINASE RIO1"/>
    <property type="match status" value="1"/>
</dbReference>
<feature type="binding site" evidence="21">
    <location>
        <position position="258"/>
    </location>
    <ligand>
        <name>Mg(2+)</name>
        <dbReference type="ChEBI" id="CHEBI:18420"/>
    </ligand>
</feature>
<dbReference type="EC" id="2.7.11.1" evidence="4"/>
<feature type="binding site" evidence="20">
    <location>
        <position position="205"/>
    </location>
    <ligand>
        <name>ATP</name>
        <dbReference type="ChEBI" id="CHEBI:30616"/>
    </ligand>
</feature>
<dbReference type="Pfam" id="PF01163">
    <property type="entry name" value="RIO1"/>
    <property type="match status" value="1"/>
</dbReference>
<feature type="domain" description="RIO kinase" evidence="23">
    <location>
        <begin position="72"/>
        <end position="316"/>
    </location>
</feature>
<dbReference type="EMBL" id="NLAX01000008">
    <property type="protein sequence ID" value="PKS10292.1"/>
    <property type="molecule type" value="Genomic_DNA"/>
</dbReference>
<feature type="compositionally biased region" description="Basic and acidic residues" evidence="22">
    <location>
        <begin position="424"/>
        <end position="455"/>
    </location>
</feature>
<feature type="compositionally biased region" description="Basic and acidic residues" evidence="22">
    <location>
        <begin position="329"/>
        <end position="345"/>
    </location>
</feature>
<evidence type="ECO:0000256" key="15">
    <source>
        <dbReference type="ARBA" id="ARBA00022842"/>
    </source>
</evidence>
<evidence type="ECO:0000256" key="21">
    <source>
        <dbReference type="PIRSR" id="PIRSR038147-3"/>
    </source>
</evidence>
<feature type="binding site" evidence="20">
    <location>
        <position position="134"/>
    </location>
    <ligand>
        <name>ATP</name>
        <dbReference type="ChEBI" id="CHEBI:30616"/>
    </ligand>
</feature>
<comment type="cofactor">
    <cofactor evidence="1 21">
        <name>Mg(2+)</name>
        <dbReference type="ChEBI" id="CHEBI:18420"/>
    </cofactor>
</comment>
<evidence type="ECO:0000256" key="4">
    <source>
        <dbReference type="ARBA" id="ARBA00012513"/>
    </source>
</evidence>
<evidence type="ECO:0000256" key="11">
    <source>
        <dbReference type="ARBA" id="ARBA00022741"/>
    </source>
</evidence>
<dbReference type="SMART" id="SM00090">
    <property type="entry name" value="RIO"/>
    <property type="match status" value="1"/>
</dbReference>
<evidence type="ECO:0000313" key="24">
    <source>
        <dbReference type="EMBL" id="PKS10292.1"/>
    </source>
</evidence>
<keyword evidence="10" id="KW-0479">Metal-binding</keyword>
<evidence type="ECO:0000256" key="9">
    <source>
        <dbReference type="ARBA" id="ARBA00022679"/>
    </source>
</evidence>
<evidence type="ECO:0000313" key="25">
    <source>
        <dbReference type="Proteomes" id="UP000233524"/>
    </source>
</evidence>
<reference evidence="24 25" key="1">
    <citation type="journal article" date="2017" name="G3 (Bethesda)">
        <title>First Draft Genome Sequence of the Pathogenic Fungus Lomentospora prolificans (Formerly Scedosporium prolificans).</title>
        <authorList>
            <person name="Luo R."/>
            <person name="Zimin A."/>
            <person name="Workman R."/>
            <person name="Fan Y."/>
            <person name="Pertea G."/>
            <person name="Grossman N."/>
            <person name="Wear M.P."/>
            <person name="Jia B."/>
            <person name="Miller H."/>
            <person name="Casadevall A."/>
            <person name="Timp W."/>
            <person name="Zhang S.X."/>
            <person name="Salzberg S.L."/>
        </authorList>
    </citation>
    <scope>NUCLEOTIDE SEQUENCE [LARGE SCALE GENOMIC DNA]</scope>
    <source>
        <strain evidence="24 25">JHH-5317</strain>
    </source>
</reference>
<dbReference type="InterPro" id="IPR000687">
    <property type="entry name" value="RIO_kinase"/>
</dbReference>
<keyword evidence="9" id="KW-0808">Transferase</keyword>
<evidence type="ECO:0000256" key="1">
    <source>
        <dbReference type="ARBA" id="ARBA00001946"/>
    </source>
</evidence>
<evidence type="ECO:0000256" key="16">
    <source>
        <dbReference type="ARBA" id="ARBA00047899"/>
    </source>
</evidence>
<evidence type="ECO:0000256" key="13">
    <source>
        <dbReference type="ARBA" id="ARBA00022801"/>
    </source>
</evidence>
<organism evidence="24 25">
    <name type="scientific">Lomentospora prolificans</name>
    <dbReference type="NCBI Taxonomy" id="41688"/>
    <lineage>
        <taxon>Eukaryota</taxon>
        <taxon>Fungi</taxon>
        <taxon>Dikarya</taxon>
        <taxon>Ascomycota</taxon>
        <taxon>Pezizomycotina</taxon>
        <taxon>Sordariomycetes</taxon>
        <taxon>Hypocreomycetidae</taxon>
        <taxon>Microascales</taxon>
        <taxon>Microascaceae</taxon>
        <taxon>Lomentospora</taxon>
    </lineage>
</organism>
<dbReference type="GO" id="GO:0046872">
    <property type="term" value="F:metal ion binding"/>
    <property type="evidence" value="ECO:0007669"/>
    <property type="project" value="UniProtKB-KW"/>
</dbReference>
<evidence type="ECO:0000256" key="7">
    <source>
        <dbReference type="ARBA" id="ARBA00022517"/>
    </source>
</evidence>
<proteinExistence type="inferred from homology"/>
<evidence type="ECO:0000256" key="22">
    <source>
        <dbReference type="SAM" id="MobiDB-lite"/>
    </source>
</evidence>